<comment type="caution">
    <text evidence="1">The sequence shown here is derived from an EMBL/GenBank/DDBJ whole genome shotgun (WGS) entry which is preliminary data.</text>
</comment>
<organism evidence="1 2">
    <name type="scientific">Mauremys mutica</name>
    <name type="common">yellowpond turtle</name>
    <dbReference type="NCBI Taxonomy" id="74926"/>
    <lineage>
        <taxon>Eukaryota</taxon>
        <taxon>Metazoa</taxon>
        <taxon>Chordata</taxon>
        <taxon>Craniata</taxon>
        <taxon>Vertebrata</taxon>
        <taxon>Euteleostomi</taxon>
        <taxon>Archelosauria</taxon>
        <taxon>Testudinata</taxon>
        <taxon>Testudines</taxon>
        <taxon>Cryptodira</taxon>
        <taxon>Durocryptodira</taxon>
        <taxon>Testudinoidea</taxon>
        <taxon>Geoemydidae</taxon>
        <taxon>Geoemydinae</taxon>
        <taxon>Mauremys</taxon>
    </lineage>
</organism>
<reference evidence="1" key="1">
    <citation type="submission" date="2021-09" db="EMBL/GenBank/DDBJ databases">
        <title>The genome of Mauremys mutica provides insights into the evolution of semi-aquatic lifestyle.</title>
        <authorList>
            <person name="Gong S."/>
            <person name="Gao Y."/>
        </authorList>
    </citation>
    <scope>NUCLEOTIDE SEQUENCE</scope>
    <source>
        <strain evidence="1">MM-2020</strain>
        <tissue evidence="1">Muscle</tissue>
    </source>
</reference>
<evidence type="ECO:0000313" key="1">
    <source>
        <dbReference type="EMBL" id="KAH1169550.1"/>
    </source>
</evidence>
<protein>
    <submittedName>
        <fullName evidence="1">Uncharacterized protein</fullName>
    </submittedName>
</protein>
<dbReference type="AlphaFoldDB" id="A0A9D3WZ07"/>
<accession>A0A9D3WZ07</accession>
<keyword evidence="2" id="KW-1185">Reference proteome</keyword>
<dbReference type="EMBL" id="JAHDVG010000484">
    <property type="protein sequence ID" value="KAH1169550.1"/>
    <property type="molecule type" value="Genomic_DNA"/>
</dbReference>
<sequence length="140" mass="15383">MIQAETGRLAAGERGGKKLNACVVRLESQPVGVMGKVAWLDRVCQAKVPSPHACSQIPSHAKTFPGPALKHIGLPSQNRGALQRLGTTGNQVQRDCTGVTKKRIWLNLSMFSTTYRSFFGYWSQQSHILQKAPLPPHHTQ</sequence>
<evidence type="ECO:0000313" key="2">
    <source>
        <dbReference type="Proteomes" id="UP000827986"/>
    </source>
</evidence>
<gene>
    <name evidence="1" type="ORF">KIL84_000535</name>
</gene>
<dbReference type="Proteomes" id="UP000827986">
    <property type="component" value="Unassembled WGS sequence"/>
</dbReference>
<proteinExistence type="predicted"/>
<name>A0A9D3WZ07_9SAUR</name>